<dbReference type="Proteomes" id="UP000241587">
    <property type="component" value="Unassembled WGS sequence"/>
</dbReference>
<evidence type="ECO:0000313" key="11">
    <source>
        <dbReference type="EMBL" id="QPC60632.1"/>
    </source>
</evidence>
<dbReference type="EMBL" id="PVEM01000006">
    <property type="protein sequence ID" value="PTD08405.1"/>
    <property type="molecule type" value="Genomic_DNA"/>
</dbReference>
<dbReference type="GO" id="GO:0003747">
    <property type="term" value="F:translation release factor activity"/>
    <property type="evidence" value="ECO:0007669"/>
    <property type="project" value="InterPro"/>
</dbReference>
<name>A0A2T4GXZ7_FUSCU</name>
<feature type="compositionally biased region" description="Polar residues" evidence="7">
    <location>
        <begin position="1"/>
        <end position="10"/>
    </location>
</feature>
<organism evidence="10 12">
    <name type="scientific">Fusarium culmorum</name>
    <dbReference type="NCBI Taxonomy" id="5516"/>
    <lineage>
        <taxon>Eukaryota</taxon>
        <taxon>Fungi</taxon>
        <taxon>Dikarya</taxon>
        <taxon>Ascomycota</taxon>
        <taxon>Pezizomycotina</taxon>
        <taxon>Sordariomycetes</taxon>
        <taxon>Hypocreomycetidae</taxon>
        <taxon>Hypocreales</taxon>
        <taxon>Nectriaceae</taxon>
        <taxon>Fusarium</taxon>
    </lineage>
</organism>
<keyword evidence="4" id="KW-0648">Protein biosynthesis</keyword>
<evidence type="ECO:0000256" key="2">
    <source>
        <dbReference type="ARBA" id="ARBA00010835"/>
    </source>
</evidence>
<feature type="transmembrane region" description="Helical" evidence="8">
    <location>
        <begin position="148"/>
        <end position="168"/>
    </location>
</feature>
<dbReference type="Pfam" id="PF07690">
    <property type="entry name" value="MFS_1"/>
    <property type="match status" value="1"/>
</dbReference>
<evidence type="ECO:0000256" key="5">
    <source>
        <dbReference type="ARBA" id="ARBA00023180"/>
    </source>
</evidence>
<feature type="transmembrane region" description="Helical" evidence="8">
    <location>
        <begin position="377"/>
        <end position="398"/>
    </location>
</feature>
<evidence type="ECO:0000256" key="7">
    <source>
        <dbReference type="SAM" id="MobiDB-lite"/>
    </source>
</evidence>
<dbReference type="Pfam" id="PF00472">
    <property type="entry name" value="RF-1"/>
    <property type="match status" value="1"/>
</dbReference>
<dbReference type="Gene3D" id="3.30.70.1660">
    <property type="match status" value="1"/>
</dbReference>
<feature type="transmembrane region" description="Helical" evidence="8">
    <location>
        <begin position="290"/>
        <end position="308"/>
    </location>
</feature>
<feature type="transmembrane region" description="Helical" evidence="8">
    <location>
        <begin position="180"/>
        <end position="199"/>
    </location>
</feature>
<keyword evidence="5" id="KW-0325">Glycoprotein</keyword>
<evidence type="ECO:0000256" key="6">
    <source>
        <dbReference type="SAM" id="Coils"/>
    </source>
</evidence>
<dbReference type="GO" id="GO:0032543">
    <property type="term" value="P:mitochondrial translation"/>
    <property type="evidence" value="ECO:0007669"/>
    <property type="project" value="UniProtKB-ARBA"/>
</dbReference>
<feature type="transmembrane region" description="Helical" evidence="8">
    <location>
        <begin position="54"/>
        <end position="73"/>
    </location>
</feature>
<dbReference type="Pfam" id="PF03462">
    <property type="entry name" value="PCRF"/>
    <property type="match status" value="1"/>
</dbReference>
<dbReference type="InterPro" id="IPR005139">
    <property type="entry name" value="PCRF"/>
</dbReference>
<dbReference type="Gene3D" id="3.30.160.20">
    <property type="match status" value="1"/>
</dbReference>
<dbReference type="InterPro" id="IPR045853">
    <property type="entry name" value="Pep_chain_release_fac_I_sf"/>
</dbReference>
<protein>
    <submittedName>
        <fullName evidence="10">Peptide chain release factor 1, mitochondrial</fullName>
    </submittedName>
</protein>
<comment type="similarity">
    <text evidence="2">Belongs to the prokaryotic/mitochondrial release factor family.</text>
</comment>
<comment type="subcellular location">
    <subcellularLocation>
        <location evidence="1">Membrane</location>
        <topology evidence="1">Multi-pass membrane protein</topology>
    </subcellularLocation>
</comment>
<dbReference type="FunFam" id="3.30.160.20:FF:000070">
    <property type="entry name" value="Related to MRF1-peptide chain release factor, mitochondrial"/>
    <property type="match status" value="1"/>
</dbReference>
<keyword evidence="8" id="KW-1133">Transmembrane helix</keyword>
<feature type="domain" description="Prokaryotic-type class I peptide chain release factors" evidence="9">
    <location>
        <begin position="734"/>
        <end position="750"/>
    </location>
</feature>
<keyword evidence="8" id="KW-0812">Transmembrane</keyword>
<keyword evidence="3" id="KW-0488">Methylation</keyword>
<dbReference type="GO" id="GO:0005739">
    <property type="term" value="C:mitochondrion"/>
    <property type="evidence" value="ECO:0007669"/>
    <property type="project" value="UniProtKB-ARBA"/>
</dbReference>
<dbReference type="PROSITE" id="PS00745">
    <property type="entry name" value="RF_PROK_I"/>
    <property type="match status" value="1"/>
</dbReference>
<dbReference type="PANTHER" id="PTHR43804:SF7">
    <property type="entry name" value="LD18447P"/>
    <property type="match status" value="1"/>
</dbReference>
<evidence type="ECO:0000256" key="8">
    <source>
        <dbReference type="SAM" id="Phobius"/>
    </source>
</evidence>
<feature type="compositionally biased region" description="Basic and acidic residues" evidence="7">
    <location>
        <begin position="12"/>
        <end position="26"/>
    </location>
</feature>
<evidence type="ECO:0000313" key="10">
    <source>
        <dbReference type="EMBL" id="PTD08405.1"/>
    </source>
</evidence>
<evidence type="ECO:0000259" key="9">
    <source>
        <dbReference type="PROSITE" id="PS00745"/>
    </source>
</evidence>
<keyword evidence="8" id="KW-0472">Membrane</keyword>
<proteinExistence type="inferred from homology"/>
<reference evidence="11" key="2">
    <citation type="submission" date="2020-11" db="EMBL/GenBank/DDBJ databases">
        <title>The chromosome-scale genome resource for two endophytic Fusarium species: F. culmorum and F. pseudograminearum.</title>
        <authorList>
            <person name="Yuan Z."/>
        </authorList>
    </citation>
    <scope>NUCLEOTIDE SEQUENCE</scope>
    <source>
        <strain evidence="11">Class2-1B</strain>
    </source>
</reference>
<feature type="coiled-coil region" evidence="6">
    <location>
        <begin position="529"/>
        <end position="556"/>
    </location>
</feature>
<evidence type="ECO:0000313" key="12">
    <source>
        <dbReference type="Proteomes" id="UP000241587"/>
    </source>
</evidence>
<keyword evidence="6" id="KW-0175">Coiled coil</keyword>
<feature type="transmembrane region" description="Helical" evidence="8">
    <location>
        <begin position="93"/>
        <end position="111"/>
    </location>
</feature>
<dbReference type="InterPro" id="IPR036259">
    <property type="entry name" value="MFS_trans_sf"/>
</dbReference>
<dbReference type="PANTHER" id="PTHR43804">
    <property type="entry name" value="LD18447P"/>
    <property type="match status" value="1"/>
</dbReference>
<dbReference type="SUPFAM" id="SSF103473">
    <property type="entry name" value="MFS general substrate transporter"/>
    <property type="match status" value="1"/>
</dbReference>
<feature type="transmembrane region" description="Helical" evidence="8">
    <location>
        <begin position="123"/>
        <end position="142"/>
    </location>
</feature>
<dbReference type="InterPro" id="IPR050057">
    <property type="entry name" value="Prokaryotic/Mito_RF"/>
</dbReference>
<gene>
    <name evidence="10" type="ORF">FCULG_00007152</name>
    <name evidence="11" type="ORF">HYE67_002863</name>
</gene>
<dbReference type="EMBL" id="CP064747">
    <property type="protein sequence ID" value="QPC60632.1"/>
    <property type="molecule type" value="Genomic_DNA"/>
</dbReference>
<accession>A0A2T4GXZ7</accession>
<evidence type="ECO:0000256" key="1">
    <source>
        <dbReference type="ARBA" id="ARBA00004141"/>
    </source>
</evidence>
<dbReference type="Gene3D" id="1.20.1250.20">
    <property type="entry name" value="MFS general substrate transporter like domains"/>
    <property type="match status" value="2"/>
</dbReference>
<dbReference type="SMART" id="SM00937">
    <property type="entry name" value="PCRF"/>
    <property type="match status" value="1"/>
</dbReference>
<evidence type="ECO:0000256" key="4">
    <source>
        <dbReference type="ARBA" id="ARBA00022917"/>
    </source>
</evidence>
<sequence length="882" mass="97027">MADTSDSVSATLRDKEAQDEKTRDDAASTQSQTNDEQDQCCDIIEEPPDGGLQAWLQVVTGHLVMFNSWGYFISFGIFQPHYESEFSLPPSSVSWIGSLQVCLIFFIGTFSGRAFDAGYYRTALVAGLFLQILGIFMTSIASAYWQVLLAQGICQGLGNGILFAPTIANMSTYFTRKKTIAISAAACGAATGGMVFPLIAQQLLPKIGFRWTVRVMGLVVIVVSSIVLLLARTRLKARKAGPLVEWAAFKEPSYVLFAVAMFFTLWPTWISYNYARQYATDKLGGSASDSFLMLIAINAVGIPGRMISAFLADRLFGAINVFIPTIFSAALCLYMWSQVTTLTGGFIWVSIFGYFGAAIQSLFPSCCASLTSDLSKAGTRIGMIFTIISLAALTGSPLAGKLMQVTDGNYLAAQIWGGSSMVLGMCLLEDPDVITTKKSSPPKLLSSNTITLPSMSPTPWICRSCTRALSRPHIRQFIRFATNDASPLLAPALLQRAQSLTTEHDALQKNLNSSFDSTTAKRVGELSRVAEALKALEKSQSSVKELKQMLDDASLDQDLAAIARDELSSETGQLEALARKLSASLTPRHPFADFPCMLEFRPGPGGLEGRFFMDTLFKMYKGLCMRRGYRHTVVKYEFADGAGDSSSSAGENPLQEAILEVHDQGAFDIFRGEAGMHRVQRIPSTETKGRVHTSAVAVWVLPSFPENSATSIDFEDPESDFYVNPQELKIETMRARGAGGQHVNKTESAIRMTHLPTGTTVSMQDHRSQQRNREEAWKLMRSRIADQRREQREQEASQLRNSVLSKTQITRGDKIRTYNYNQDRCTDHRAGIDVHGLPNVLEGGEKLDKIMDGAKDWLVSKDIEVLVAEEDAKEKDKTKGKK</sequence>
<feature type="transmembrane region" description="Helical" evidence="8">
    <location>
        <begin position="315"/>
        <end position="336"/>
    </location>
</feature>
<feature type="region of interest" description="Disordered" evidence="7">
    <location>
        <begin position="1"/>
        <end position="38"/>
    </location>
</feature>
<dbReference type="AlphaFoldDB" id="A0A2T4GXZ7"/>
<dbReference type="InterPro" id="IPR000352">
    <property type="entry name" value="Pep_chain_release_fac_I"/>
</dbReference>
<dbReference type="InterPro" id="IPR011701">
    <property type="entry name" value="MFS"/>
</dbReference>
<evidence type="ECO:0000256" key="3">
    <source>
        <dbReference type="ARBA" id="ARBA00022481"/>
    </source>
</evidence>
<dbReference type="Gene3D" id="6.10.140.1950">
    <property type="match status" value="1"/>
</dbReference>
<feature type="transmembrane region" description="Helical" evidence="8">
    <location>
        <begin position="342"/>
        <end position="365"/>
    </location>
</feature>
<dbReference type="Proteomes" id="UP000663297">
    <property type="component" value="Chromosome 1"/>
</dbReference>
<dbReference type="GO" id="GO:0016020">
    <property type="term" value="C:membrane"/>
    <property type="evidence" value="ECO:0007669"/>
    <property type="project" value="UniProtKB-SubCell"/>
</dbReference>
<dbReference type="SUPFAM" id="SSF75620">
    <property type="entry name" value="Release factor"/>
    <property type="match status" value="1"/>
</dbReference>
<dbReference type="OMA" id="SGPIVEM"/>
<reference evidence="10 12" key="1">
    <citation type="submission" date="2018-02" db="EMBL/GenBank/DDBJ databases">
        <title>Fusarium culmorum secondary metabolites in fungal-bacterial-plant interactions.</title>
        <authorList>
            <person name="Schmidt R."/>
        </authorList>
    </citation>
    <scope>NUCLEOTIDE SEQUENCE [LARGE SCALE GENOMIC DNA]</scope>
    <source>
        <strain evidence="10 12">PV</strain>
    </source>
</reference>
<keyword evidence="12" id="KW-1185">Reference proteome</keyword>
<feature type="transmembrane region" description="Helical" evidence="8">
    <location>
        <begin position="211"/>
        <end position="231"/>
    </location>
</feature>
<dbReference type="OrthoDB" id="2019491at2759"/>
<dbReference type="GO" id="GO:0022857">
    <property type="term" value="F:transmembrane transporter activity"/>
    <property type="evidence" value="ECO:0007669"/>
    <property type="project" value="InterPro"/>
</dbReference>
<feature type="transmembrane region" description="Helical" evidence="8">
    <location>
        <begin position="252"/>
        <end position="270"/>
    </location>
</feature>